<dbReference type="RefSeq" id="XP_013383293.1">
    <property type="nucleotide sequence ID" value="XM_013527839.1"/>
</dbReference>
<evidence type="ECO:0000313" key="3">
    <source>
        <dbReference type="RefSeq" id="XP_013383291.1"/>
    </source>
</evidence>
<protein>
    <submittedName>
        <fullName evidence="2 3">Uncharacterized protein LOC106153747</fullName>
    </submittedName>
</protein>
<name>A0A1S3HBA3_LINAN</name>
<dbReference type="RefSeq" id="XP_013383290.1">
    <property type="nucleotide sequence ID" value="XM_013527836.1"/>
</dbReference>
<dbReference type="AlphaFoldDB" id="A0A1S3HBA3"/>
<organism evidence="1 5">
    <name type="scientific">Lingula anatina</name>
    <name type="common">Brachiopod</name>
    <name type="synonym">Lingula unguis</name>
    <dbReference type="NCBI Taxonomy" id="7574"/>
    <lineage>
        <taxon>Eukaryota</taxon>
        <taxon>Metazoa</taxon>
        <taxon>Spiralia</taxon>
        <taxon>Lophotrochozoa</taxon>
        <taxon>Brachiopoda</taxon>
        <taxon>Linguliformea</taxon>
        <taxon>Lingulata</taxon>
        <taxon>Lingulida</taxon>
        <taxon>Linguloidea</taxon>
        <taxon>Lingulidae</taxon>
        <taxon>Lingula</taxon>
    </lineage>
</organism>
<dbReference type="RefSeq" id="XP_013383291.1">
    <property type="nucleotide sequence ID" value="XM_013527837.1"/>
</dbReference>
<keyword evidence="1" id="KW-1185">Reference proteome</keyword>
<reference evidence="2 3" key="1">
    <citation type="submission" date="2025-04" db="UniProtKB">
        <authorList>
            <consortium name="RefSeq"/>
        </authorList>
    </citation>
    <scope>IDENTIFICATION</scope>
    <source>
        <tissue evidence="2 3">Gonads</tissue>
    </source>
</reference>
<dbReference type="GeneID" id="106153747"/>
<accession>A0A1S3HBA3</accession>
<evidence type="ECO:0000313" key="1">
    <source>
        <dbReference type="Proteomes" id="UP000085678"/>
    </source>
</evidence>
<dbReference type="RefSeq" id="XP_013383292.1">
    <property type="nucleotide sequence ID" value="XM_013527838.2"/>
</dbReference>
<evidence type="ECO:0000313" key="6">
    <source>
        <dbReference type="RefSeq" id="XP_013383294.1"/>
    </source>
</evidence>
<sequence length="279" mass="32759">MHSKNQVCRESCKFVSFFVNLSIMNGSDHDDDESYFDMKNDGLIPDIPWEEVKDLGIMKESSCAPPQILEELEDPKMRIDFKLAWIRSELIKMRQQDEDILGQLLQIHDSIMQIAHYRSLPRRRISRGGSPIIKSESMRVPPNYSRLGVPIFPTKKYSEPEKIHRSFSEYEENDEEDDAYYIYDDSMTSLDSLDSVGTENVDREFYDSVTPLPRYSTVTRSVSFNDKDCKIKHTNSLTRYDVSYEELMRRSKIWREVERERATKGRVDERKLAALKLIM</sequence>
<evidence type="ECO:0000313" key="4">
    <source>
        <dbReference type="RefSeq" id="XP_013383292.1"/>
    </source>
</evidence>
<dbReference type="OrthoDB" id="5965452at2759"/>
<dbReference type="KEGG" id="lak:106153747"/>
<evidence type="ECO:0000313" key="2">
    <source>
        <dbReference type="RefSeq" id="XP_013383290.1"/>
    </source>
</evidence>
<dbReference type="Proteomes" id="UP000085678">
    <property type="component" value="Unplaced"/>
</dbReference>
<gene>
    <name evidence="2 3 4 5 6" type="primary">LOC106153747</name>
</gene>
<evidence type="ECO:0000313" key="5">
    <source>
        <dbReference type="RefSeq" id="XP_013383293.1"/>
    </source>
</evidence>
<proteinExistence type="predicted"/>
<dbReference type="RefSeq" id="XP_013383294.1">
    <property type="nucleotide sequence ID" value="XM_013527840.2"/>
</dbReference>